<sequence>MNLTVKLEELEKIIEVLKKYNEFEDIVVKLEMTIIKERIF</sequence>
<gene>
    <name evidence="1" type="ORF">S03H2_30102</name>
</gene>
<evidence type="ECO:0000313" key="1">
    <source>
        <dbReference type="EMBL" id="GAH53658.1"/>
    </source>
</evidence>
<reference evidence="1" key="1">
    <citation type="journal article" date="2014" name="Front. Microbiol.">
        <title>High frequency of phylogenetically diverse reductive dehalogenase-homologous genes in deep subseafloor sedimentary metagenomes.</title>
        <authorList>
            <person name="Kawai M."/>
            <person name="Futagami T."/>
            <person name="Toyoda A."/>
            <person name="Takaki Y."/>
            <person name="Nishi S."/>
            <person name="Hori S."/>
            <person name="Arai W."/>
            <person name="Tsubouchi T."/>
            <person name="Morono Y."/>
            <person name="Uchiyama I."/>
            <person name="Ito T."/>
            <person name="Fujiyama A."/>
            <person name="Inagaki F."/>
            <person name="Takami H."/>
        </authorList>
    </citation>
    <scope>NUCLEOTIDE SEQUENCE</scope>
    <source>
        <strain evidence="1">Expedition CK06-06</strain>
    </source>
</reference>
<name>X1I7V7_9ZZZZ</name>
<comment type="caution">
    <text evidence="1">The sequence shown here is derived from an EMBL/GenBank/DDBJ whole genome shotgun (WGS) entry which is preliminary data.</text>
</comment>
<proteinExistence type="predicted"/>
<protein>
    <submittedName>
        <fullName evidence="1">Uncharacterized protein</fullName>
    </submittedName>
</protein>
<organism evidence="1">
    <name type="scientific">marine sediment metagenome</name>
    <dbReference type="NCBI Taxonomy" id="412755"/>
    <lineage>
        <taxon>unclassified sequences</taxon>
        <taxon>metagenomes</taxon>
        <taxon>ecological metagenomes</taxon>
    </lineage>
</organism>
<accession>X1I7V7</accession>
<dbReference type="EMBL" id="BARU01018199">
    <property type="protein sequence ID" value="GAH53658.1"/>
    <property type="molecule type" value="Genomic_DNA"/>
</dbReference>
<dbReference type="AlphaFoldDB" id="X1I7V7"/>